<dbReference type="EMBL" id="MU842947">
    <property type="protein sequence ID" value="KAK2025041.1"/>
    <property type="molecule type" value="Genomic_DNA"/>
</dbReference>
<name>A0AAD9HAZ5_9PEZI</name>
<organism evidence="1 2">
    <name type="scientific">Colletotrichum zoysiae</name>
    <dbReference type="NCBI Taxonomy" id="1216348"/>
    <lineage>
        <taxon>Eukaryota</taxon>
        <taxon>Fungi</taxon>
        <taxon>Dikarya</taxon>
        <taxon>Ascomycota</taxon>
        <taxon>Pezizomycotina</taxon>
        <taxon>Sordariomycetes</taxon>
        <taxon>Hypocreomycetidae</taxon>
        <taxon>Glomerellales</taxon>
        <taxon>Glomerellaceae</taxon>
        <taxon>Colletotrichum</taxon>
        <taxon>Colletotrichum graminicola species complex</taxon>
    </lineage>
</organism>
<proteinExistence type="predicted"/>
<evidence type="ECO:0000313" key="1">
    <source>
        <dbReference type="EMBL" id="KAK2025041.1"/>
    </source>
</evidence>
<evidence type="ECO:0000313" key="2">
    <source>
        <dbReference type="Proteomes" id="UP001232148"/>
    </source>
</evidence>
<comment type="caution">
    <text evidence="1">The sequence shown here is derived from an EMBL/GenBank/DDBJ whole genome shotgun (WGS) entry which is preliminary data.</text>
</comment>
<gene>
    <name evidence="1" type="ORF">LX32DRAFT_77007</name>
</gene>
<keyword evidence="2" id="KW-1185">Reference proteome</keyword>
<protein>
    <submittedName>
        <fullName evidence="1">Uncharacterized protein</fullName>
    </submittedName>
</protein>
<reference evidence="1" key="1">
    <citation type="submission" date="2021-06" db="EMBL/GenBank/DDBJ databases">
        <title>Comparative genomics, transcriptomics and evolutionary studies reveal genomic signatures of adaptation to plant cell wall in hemibiotrophic fungi.</title>
        <authorList>
            <consortium name="DOE Joint Genome Institute"/>
            <person name="Baroncelli R."/>
            <person name="Diaz J.F."/>
            <person name="Benocci T."/>
            <person name="Peng M."/>
            <person name="Battaglia E."/>
            <person name="Haridas S."/>
            <person name="Andreopoulos W."/>
            <person name="Labutti K."/>
            <person name="Pangilinan J."/>
            <person name="Floch G.L."/>
            <person name="Makela M.R."/>
            <person name="Henrissat B."/>
            <person name="Grigoriev I.V."/>
            <person name="Crouch J.A."/>
            <person name="De Vries R.P."/>
            <person name="Sukno S.A."/>
            <person name="Thon M.R."/>
        </authorList>
    </citation>
    <scope>NUCLEOTIDE SEQUENCE</scope>
    <source>
        <strain evidence="1">MAFF235873</strain>
    </source>
</reference>
<sequence length="201" mass="22352">MSICPSRPLHPSQHCDVPLLPHYLCAGSLPGSETDQPGYISVHTYVQHAHLHSHTVSHIGVGSIAVTKDILIGFFLSRLCGTDLQSRPRPPPLAALCPVIPSRYSLPFGPLTVGLCCLCFKGRLLFPHRIVAIPSQRGRGDLTARRRCLEAPRVSSEQTYINTSYSQEGRPIWRWTGLLLEPAPPLLHPRYYIVRILLCTH</sequence>
<accession>A0AAD9HAZ5</accession>
<dbReference type="Proteomes" id="UP001232148">
    <property type="component" value="Unassembled WGS sequence"/>
</dbReference>
<dbReference type="AlphaFoldDB" id="A0AAD9HAZ5"/>